<feature type="region of interest" description="Disordered" evidence="1">
    <location>
        <begin position="1"/>
        <end position="32"/>
    </location>
</feature>
<keyword evidence="3" id="KW-1185">Reference proteome</keyword>
<evidence type="ECO:0000313" key="3">
    <source>
        <dbReference type="Proteomes" id="UP000250235"/>
    </source>
</evidence>
<protein>
    <submittedName>
        <fullName evidence="2">Uncharacterized protein</fullName>
    </submittedName>
</protein>
<feature type="compositionally biased region" description="Basic and acidic residues" evidence="1">
    <location>
        <begin position="14"/>
        <end position="32"/>
    </location>
</feature>
<dbReference type="AlphaFoldDB" id="A0A2Z7B7U8"/>
<name>A0A2Z7B7U8_9LAMI</name>
<organism evidence="2 3">
    <name type="scientific">Dorcoceras hygrometricum</name>
    <dbReference type="NCBI Taxonomy" id="472368"/>
    <lineage>
        <taxon>Eukaryota</taxon>
        <taxon>Viridiplantae</taxon>
        <taxon>Streptophyta</taxon>
        <taxon>Embryophyta</taxon>
        <taxon>Tracheophyta</taxon>
        <taxon>Spermatophyta</taxon>
        <taxon>Magnoliopsida</taxon>
        <taxon>eudicotyledons</taxon>
        <taxon>Gunneridae</taxon>
        <taxon>Pentapetalae</taxon>
        <taxon>asterids</taxon>
        <taxon>lamiids</taxon>
        <taxon>Lamiales</taxon>
        <taxon>Gesneriaceae</taxon>
        <taxon>Didymocarpoideae</taxon>
        <taxon>Trichosporeae</taxon>
        <taxon>Loxocarpinae</taxon>
        <taxon>Dorcoceras</taxon>
    </lineage>
</organism>
<proteinExistence type="predicted"/>
<evidence type="ECO:0000313" key="2">
    <source>
        <dbReference type="EMBL" id="KZV27947.1"/>
    </source>
</evidence>
<sequence length="62" mass="7070">MKPSGDKTGLGYESDERNIAETSTHPKMDKPKLQTMKFLKYILGQPEEYKSDESQNAAKHQI</sequence>
<gene>
    <name evidence="2" type="ORF">F511_35369</name>
</gene>
<reference evidence="2 3" key="1">
    <citation type="journal article" date="2015" name="Proc. Natl. Acad. Sci. U.S.A.">
        <title>The resurrection genome of Boea hygrometrica: A blueprint for survival of dehydration.</title>
        <authorList>
            <person name="Xiao L."/>
            <person name="Yang G."/>
            <person name="Zhang L."/>
            <person name="Yang X."/>
            <person name="Zhao S."/>
            <person name="Ji Z."/>
            <person name="Zhou Q."/>
            <person name="Hu M."/>
            <person name="Wang Y."/>
            <person name="Chen M."/>
            <person name="Xu Y."/>
            <person name="Jin H."/>
            <person name="Xiao X."/>
            <person name="Hu G."/>
            <person name="Bao F."/>
            <person name="Hu Y."/>
            <person name="Wan P."/>
            <person name="Li L."/>
            <person name="Deng X."/>
            <person name="Kuang T."/>
            <person name="Xiang C."/>
            <person name="Zhu J.K."/>
            <person name="Oliver M.J."/>
            <person name="He Y."/>
        </authorList>
    </citation>
    <scope>NUCLEOTIDE SEQUENCE [LARGE SCALE GENOMIC DNA]</scope>
    <source>
        <strain evidence="3">cv. XS01</strain>
    </source>
</reference>
<evidence type="ECO:0000256" key="1">
    <source>
        <dbReference type="SAM" id="MobiDB-lite"/>
    </source>
</evidence>
<dbReference type="Proteomes" id="UP000250235">
    <property type="component" value="Unassembled WGS sequence"/>
</dbReference>
<accession>A0A2Z7B7U8</accession>
<dbReference type="EMBL" id="KV010225">
    <property type="protein sequence ID" value="KZV27947.1"/>
    <property type="molecule type" value="Genomic_DNA"/>
</dbReference>